<dbReference type="Proteomes" id="UP001501358">
    <property type="component" value="Unassembled WGS sequence"/>
</dbReference>
<reference evidence="2 3" key="1">
    <citation type="journal article" date="2019" name="Int. J. Syst. Evol. Microbiol.">
        <title>The Global Catalogue of Microorganisms (GCM) 10K type strain sequencing project: providing services to taxonomists for standard genome sequencing and annotation.</title>
        <authorList>
            <consortium name="The Broad Institute Genomics Platform"/>
            <consortium name="The Broad Institute Genome Sequencing Center for Infectious Disease"/>
            <person name="Wu L."/>
            <person name="Ma J."/>
        </authorList>
    </citation>
    <scope>NUCLEOTIDE SEQUENCE [LARGE SCALE GENOMIC DNA]</scope>
    <source>
        <strain evidence="2 3">JCM 6307</strain>
    </source>
</reference>
<accession>A0ABN3KV90</accession>
<evidence type="ECO:0000313" key="3">
    <source>
        <dbReference type="Proteomes" id="UP001501358"/>
    </source>
</evidence>
<protein>
    <submittedName>
        <fullName evidence="2">Helix-turn-helix transcriptional regulator</fullName>
    </submittedName>
</protein>
<gene>
    <name evidence="2" type="ORF">GCM10010406_03150</name>
</gene>
<dbReference type="InterPro" id="IPR001387">
    <property type="entry name" value="Cro/C1-type_HTH"/>
</dbReference>
<dbReference type="SUPFAM" id="SSF47413">
    <property type="entry name" value="lambda repressor-like DNA-binding domains"/>
    <property type="match status" value="1"/>
</dbReference>
<sequence>MWGRGAVTAAQRGELGGQEVTAVGTTKAHRDAATAAVRYFGSQMGLLRKRAGLTQPELARLIGYSEAMVAAVEQGRRIPQKDFIERVDDVLGADGLLKTGAPFIAQARYPAHFRDFVQLEAEAVSLYSYETVLVPGLLQTEDYTRALVSAHCPPLDDGTLEQRVSARMDRQVLLARNSGTVLGFVIEEAALYRRIGSAEVMRRQLQRLLDCMELRNVSIQVMPMRSGAHIGLNGPLLLMETADRHTVAYIETQGVSTFIWDREAVSAYGQRYGVIRTRALNTEESARLIERMAGEL</sequence>
<dbReference type="CDD" id="cd00093">
    <property type="entry name" value="HTH_XRE"/>
    <property type="match status" value="1"/>
</dbReference>
<dbReference type="InterPro" id="IPR043917">
    <property type="entry name" value="DUF5753"/>
</dbReference>
<proteinExistence type="predicted"/>
<dbReference type="Pfam" id="PF13560">
    <property type="entry name" value="HTH_31"/>
    <property type="match status" value="1"/>
</dbReference>
<dbReference type="Gene3D" id="1.10.260.40">
    <property type="entry name" value="lambda repressor-like DNA-binding domains"/>
    <property type="match status" value="1"/>
</dbReference>
<dbReference type="SMART" id="SM00530">
    <property type="entry name" value="HTH_XRE"/>
    <property type="match status" value="1"/>
</dbReference>
<keyword evidence="3" id="KW-1185">Reference proteome</keyword>
<name>A0ABN3KV90_9ACTN</name>
<organism evidence="2 3">
    <name type="scientific">Streptomyces thermolineatus</name>
    <dbReference type="NCBI Taxonomy" id="44033"/>
    <lineage>
        <taxon>Bacteria</taxon>
        <taxon>Bacillati</taxon>
        <taxon>Actinomycetota</taxon>
        <taxon>Actinomycetes</taxon>
        <taxon>Kitasatosporales</taxon>
        <taxon>Streptomycetaceae</taxon>
        <taxon>Streptomyces</taxon>
    </lineage>
</organism>
<comment type="caution">
    <text evidence="2">The sequence shown here is derived from an EMBL/GenBank/DDBJ whole genome shotgun (WGS) entry which is preliminary data.</text>
</comment>
<dbReference type="InterPro" id="IPR010982">
    <property type="entry name" value="Lambda_DNA-bd_dom_sf"/>
</dbReference>
<dbReference type="PROSITE" id="PS50943">
    <property type="entry name" value="HTH_CROC1"/>
    <property type="match status" value="1"/>
</dbReference>
<feature type="domain" description="HTH cro/C1-type" evidence="1">
    <location>
        <begin position="47"/>
        <end position="96"/>
    </location>
</feature>
<dbReference type="Pfam" id="PF19054">
    <property type="entry name" value="DUF5753"/>
    <property type="match status" value="1"/>
</dbReference>
<evidence type="ECO:0000259" key="1">
    <source>
        <dbReference type="PROSITE" id="PS50943"/>
    </source>
</evidence>
<evidence type="ECO:0000313" key="2">
    <source>
        <dbReference type="EMBL" id="GAA2470935.1"/>
    </source>
</evidence>
<dbReference type="EMBL" id="BAAATA010000001">
    <property type="protein sequence ID" value="GAA2470935.1"/>
    <property type="molecule type" value="Genomic_DNA"/>
</dbReference>